<organism evidence="2 3">
    <name type="scientific">Haladaptatus pallidirubidus</name>
    <dbReference type="NCBI Taxonomy" id="1008152"/>
    <lineage>
        <taxon>Archaea</taxon>
        <taxon>Methanobacteriati</taxon>
        <taxon>Methanobacteriota</taxon>
        <taxon>Stenosarchaea group</taxon>
        <taxon>Halobacteria</taxon>
        <taxon>Halobacteriales</taxon>
        <taxon>Haladaptataceae</taxon>
        <taxon>Haladaptatus</taxon>
    </lineage>
</organism>
<proteinExistence type="predicted"/>
<sequence length="80" mass="8737">MAKRLDQSSHTVYMTSFVRNTVGHVVMVIISALLIVLFGGGGSANQFSIVPMRLSERGFTIAPMNGRLAAIDLTDMRVRL</sequence>
<protein>
    <submittedName>
        <fullName evidence="2">Uncharacterized protein</fullName>
    </submittedName>
</protein>
<keyword evidence="1" id="KW-0812">Transmembrane</keyword>
<keyword evidence="1" id="KW-1133">Transmembrane helix</keyword>
<name>A0AAV3UQT0_9EURY</name>
<gene>
    <name evidence="2" type="ORF">GCM10025751_53720</name>
</gene>
<accession>A0AAV3UQT0</accession>
<comment type="caution">
    <text evidence="2">The sequence shown here is derived from an EMBL/GenBank/DDBJ whole genome shotgun (WGS) entry which is preliminary data.</text>
</comment>
<evidence type="ECO:0000313" key="2">
    <source>
        <dbReference type="EMBL" id="GAA5064299.1"/>
    </source>
</evidence>
<keyword evidence="3" id="KW-1185">Reference proteome</keyword>
<feature type="transmembrane region" description="Helical" evidence="1">
    <location>
        <begin position="21"/>
        <end position="44"/>
    </location>
</feature>
<dbReference type="Proteomes" id="UP001501729">
    <property type="component" value="Unassembled WGS sequence"/>
</dbReference>
<reference evidence="2 3" key="1">
    <citation type="journal article" date="2019" name="Int. J. Syst. Evol. Microbiol.">
        <title>The Global Catalogue of Microorganisms (GCM) 10K type strain sequencing project: providing services to taxonomists for standard genome sequencing and annotation.</title>
        <authorList>
            <consortium name="The Broad Institute Genomics Platform"/>
            <consortium name="The Broad Institute Genome Sequencing Center for Infectious Disease"/>
            <person name="Wu L."/>
            <person name="Ma J."/>
        </authorList>
    </citation>
    <scope>NUCLEOTIDE SEQUENCE [LARGE SCALE GENOMIC DNA]</scope>
    <source>
        <strain evidence="2 3">JCM 17504</strain>
    </source>
</reference>
<evidence type="ECO:0000256" key="1">
    <source>
        <dbReference type="SAM" id="Phobius"/>
    </source>
</evidence>
<dbReference type="EMBL" id="BAABKX010000030">
    <property type="protein sequence ID" value="GAA5064299.1"/>
    <property type="molecule type" value="Genomic_DNA"/>
</dbReference>
<dbReference type="AlphaFoldDB" id="A0AAV3UQT0"/>
<keyword evidence="1" id="KW-0472">Membrane</keyword>
<evidence type="ECO:0000313" key="3">
    <source>
        <dbReference type="Proteomes" id="UP001501729"/>
    </source>
</evidence>